<dbReference type="InterPro" id="IPR027417">
    <property type="entry name" value="P-loop_NTPase"/>
</dbReference>
<dbReference type="SUPFAM" id="SSF52540">
    <property type="entry name" value="P-loop containing nucleoside triphosphate hydrolases"/>
    <property type="match status" value="1"/>
</dbReference>
<proteinExistence type="predicted"/>
<evidence type="ECO:0008006" key="3">
    <source>
        <dbReference type="Google" id="ProtNLM"/>
    </source>
</evidence>
<name>W0ADU9_9SPHN</name>
<dbReference type="EMBL" id="CP006644">
    <property type="protein sequence ID" value="AHE56054.1"/>
    <property type="molecule type" value="Genomic_DNA"/>
</dbReference>
<dbReference type="Gene3D" id="3.40.50.300">
    <property type="entry name" value="P-loop containing nucleotide triphosphate hydrolases"/>
    <property type="match status" value="1"/>
</dbReference>
<protein>
    <recommendedName>
        <fullName evidence="3">Sulfotransferase family protein</fullName>
    </recommendedName>
</protein>
<evidence type="ECO:0000313" key="1">
    <source>
        <dbReference type="EMBL" id="AHE56054.1"/>
    </source>
</evidence>
<dbReference type="Proteomes" id="UP000018851">
    <property type="component" value="Chromosome"/>
</dbReference>
<accession>W0ADU9</accession>
<keyword evidence="2" id="KW-1185">Reference proteome</keyword>
<dbReference type="PATRIC" id="fig|1123269.5.peg.4332"/>
<dbReference type="HOGENOM" id="CLU_1271612_0_0_5"/>
<gene>
    <name evidence="1" type="ORF">NX02_22145</name>
</gene>
<dbReference type="STRING" id="1123269.NX02_22145"/>
<dbReference type="AlphaFoldDB" id="W0ADU9"/>
<sequence>MEGSGMILIPEIETIVILVPRTGTRSLKRAIEQRYPRSMMLYRHMEADGVPHGYDRWKKVGVVRDPIDRLWSLYKYLARFGLDWCEEHDTTYTALMRDSVCRPFEEWLMCNERVFTSPYDSAGFGRFFPAYACRHPLPENRKSQFMYLRPDLGTKIYPYDLIQQLHHALDVDPPRINGTSNEPVPTLTGEALTYVARWFTWDTAASRALFPLSEAAA</sequence>
<organism evidence="1 2">
    <name type="scientific">Sphingomonas sanxanigenens DSM 19645 = NX02</name>
    <dbReference type="NCBI Taxonomy" id="1123269"/>
    <lineage>
        <taxon>Bacteria</taxon>
        <taxon>Pseudomonadati</taxon>
        <taxon>Pseudomonadota</taxon>
        <taxon>Alphaproteobacteria</taxon>
        <taxon>Sphingomonadales</taxon>
        <taxon>Sphingomonadaceae</taxon>
        <taxon>Sphingomonas</taxon>
    </lineage>
</organism>
<dbReference type="KEGG" id="ssan:NX02_22145"/>
<evidence type="ECO:0000313" key="2">
    <source>
        <dbReference type="Proteomes" id="UP000018851"/>
    </source>
</evidence>
<reference evidence="1 2" key="1">
    <citation type="submission" date="2013-07" db="EMBL/GenBank/DDBJ databases">
        <title>Completed genome of Sphingomonas sanxanigenens NX02.</title>
        <authorList>
            <person name="Ma T."/>
            <person name="Huang H."/>
            <person name="Wu M."/>
            <person name="Li X."/>
            <person name="Li G."/>
        </authorList>
    </citation>
    <scope>NUCLEOTIDE SEQUENCE [LARGE SCALE GENOMIC DNA]</scope>
    <source>
        <strain evidence="1 2">NX02</strain>
    </source>
</reference>